<dbReference type="EMBL" id="OX597815">
    <property type="protein sequence ID" value="CAI9717367.1"/>
    <property type="molecule type" value="Genomic_DNA"/>
</dbReference>
<protein>
    <submittedName>
        <fullName evidence="1">Uncharacterized protein</fullName>
    </submittedName>
</protein>
<evidence type="ECO:0000313" key="1">
    <source>
        <dbReference type="EMBL" id="CAI9717367.1"/>
    </source>
</evidence>
<dbReference type="AlphaFoldDB" id="A0AA36EY46"/>
<organism evidence="1 2">
    <name type="scientific">Octopus vulgaris</name>
    <name type="common">Common octopus</name>
    <dbReference type="NCBI Taxonomy" id="6645"/>
    <lineage>
        <taxon>Eukaryota</taxon>
        <taxon>Metazoa</taxon>
        <taxon>Spiralia</taxon>
        <taxon>Lophotrochozoa</taxon>
        <taxon>Mollusca</taxon>
        <taxon>Cephalopoda</taxon>
        <taxon>Coleoidea</taxon>
        <taxon>Octopodiformes</taxon>
        <taxon>Octopoda</taxon>
        <taxon>Incirrata</taxon>
        <taxon>Octopodidae</taxon>
        <taxon>Octopus</taxon>
    </lineage>
</organism>
<sequence length="142" mass="16076">MSILLTFPLEIDIHIRHQGRKCLKMSLGWRPQRAVGWPTTGPIWGWRHTGWTPKTRTRQHAVLACSRLRGYHTFDVLAQAIVDTTDNSKNFIVAFMHFGTEVKLLPDIPEAAAHPEMEGVEDVDLGMNPEAGNVDEVEDKFC</sequence>
<accession>A0AA36EY46</accession>
<evidence type="ECO:0000313" key="2">
    <source>
        <dbReference type="Proteomes" id="UP001162480"/>
    </source>
</evidence>
<proteinExistence type="predicted"/>
<keyword evidence="2" id="KW-1185">Reference proteome</keyword>
<dbReference type="Proteomes" id="UP001162480">
    <property type="component" value="Chromosome 2"/>
</dbReference>
<reference evidence="1" key="1">
    <citation type="submission" date="2023-08" db="EMBL/GenBank/DDBJ databases">
        <authorList>
            <person name="Alioto T."/>
            <person name="Alioto T."/>
            <person name="Gomez Garrido J."/>
        </authorList>
    </citation>
    <scope>NUCLEOTIDE SEQUENCE</scope>
</reference>
<name>A0AA36EY46_OCTVU</name>
<gene>
    <name evidence="1" type="ORF">OCTVUL_1B030498</name>
</gene>